<name>A0A261G000_9BIFI</name>
<evidence type="ECO:0000313" key="3">
    <source>
        <dbReference type="EMBL" id="OZG64774.1"/>
    </source>
</evidence>
<feature type="transmembrane region" description="Helical" evidence="1">
    <location>
        <begin position="70"/>
        <end position="92"/>
    </location>
</feature>
<reference evidence="3 5" key="1">
    <citation type="journal article" date="2017" name="BMC Genomics">
        <title>Comparative genomic and phylogenomic analyses of the Bifidobacteriaceae family.</title>
        <authorList>
            <person name="Lugli G.A."/>
            <person name="Milani C."/>
            <person name="Turroni F."/>
            <person name="Duranti S."/>
            <person name="Mancabelli L."/>
            <person name="Mangifesta M."/>
            <person name="Ferrario C."/>
            <person name="Modesto M."/>
            <person name="Mattarelli P."/>
            <person name="Jiri K."/>
            <person name="van Sinderen D."/>
            <person name="Ventura M."/>
        </authorList>
    </citation>
    <scope>NUCLEOTIDE SEQUENCE [LARGE SCALE GENOMIC DNA]</scope>
    <source>
        <strain evidence="3 5">DSM 100216</strain>
    </source>
</reference>
<protein>
    <submittedName>
        <fullName evidence="3 4">PH domain-containing protein</fullName>
    </submittedName>
</protein>
<feature type="transmembrane region" description="Helical" evidence="1">
    <location>
        <begin position="42"/>
        <end position="64"/>
    </location>
</feature>
<keyword evidence="1" id="KW-0812">Transmembrane</keyword>
<dbReference type="Proteomes" id="UP000216057">
    <property type="component" value="Unassembled WGS sequence"/>
</dbReference>
<evidence type="ECO:0000259" key="2">
    <source>
        <dbReference type="Pfam" id="PF03703"/>
    </source>
</evidence>
<dbReference type="Pfam" id="PF03703">
    <property type="entry name" value="bPH_2"/>
    <property type="match status" value="1"/>
</dbReference>
<dbReference type="Proteomes" id="UP000593943">
    <property type="component" value="Chromosome"/>
</dbReference>
<dbReference type="KEGG" id="beu:BE0216_08745"/>
<gene>
    <name evidence="4" type="ORF">BE0216_08745</name>
    <name evidence="3" type="ORF">BEUL_2129</name>
</gene>
<dbReference type="PANTHER" id="PTHR34473">
    <property type="entry name" value="UPF0699 TRANSMEMBRANE PROTEIN YDBS"/>
    <property type="match status" value="1"/>
</dbReference>
<dbReference type="EMBL" id="CP062938">
    <property type="protein sequence ID" value="QOL32516.1"/>
    <property type="molecule type" value="Genomic_DNA"/>
</dbReference>
<dbReference type="PANTHER" id="PTHR34473:SF3">
    <property type="entry name" value="TRANSMEMBRANE PROTEIN-RELATED"/>
    <property type="match status" value="1"/>
</dbReference>
<evidence type="ECO:0000313" key="6">
    <source>
        <dbReference type="Proteomes" id="UP000593943"/>
    </source>
</evidence>
<dbReference type="EMBL" id="MWWZ01000014">
    <property type="protein sequence ID" value="OZG64774.1"/>
    <property type="molecule type" value="Genomic_DNA"/>
</dbReference>
<evidence type="ECO:0000256" key="1">
    <source>
        <dbReference type="SAM" id="Phobius"/>
    </source>
</evidence>
<sequence length="188" mass="20992">MENSWNTEGDAMERNDMQGPFASQAHRETRQWRALPPRVKRVWMLNQAIATVVVLACCAAAVAACLANDWWGFWPGLIIGIVAALDIVSLAVQPLQTAYQYAFNRFAIGERELVLKKGWLLRSTTTVPFNRVQHVDTKQGPVLRTFDLMAVIVHTAVGEHTIEALDVDEAQRVVELITARVLAAKEDL</sequence>
<keyword evidence="1" id="KW-1133">Transmembrane helix</keyword>
<dbReference type="InterPro" id="IPR005182">
    <property type="entry name" value="YdbS-like_PH"/>
</dbReference>
<evidence type="ECO:0000313" key="4">
    <source>
        <dbReference type="EMBL" id="QOL32516.1"/>
    </source>
</evidence>
<proteinExistence type="predicted"/>
<dbReference type="OrthoDB" id="7364633at2"/>
<keyword evidence="1" id="KW-0472">Membrane</keyword>
<dbReference type="AlphaFoldDB" id="A0A261G000"/>
<dbReference type="RefSeq" id="WP_158217246.1">
    <property type="nucleotide sequence ID" value="NZ_CP062938.1"/>
</dbReference>
<keyword evidence="6" id="KW-1185">Reference proteome</keyword>
<reference evidence="4 6" key="2">
    <citation type="submission" date="2020-10" db="EMBL/GenBank/DDBJ databases">
        <title>Genome sequencing of Bifidobacterium eulemuris_DSMZ_100216.</title>
        <authorList>
            <person name="Kim J."/>
        </authorList>
    </citation>
    <scope>NUCLEOTIDE SEQUENCE [LARGE SCALE GENOMIC DNA]</scope>
    <source>
        <strain evidence="4 6">DSM 100216</strain>
    </source>
</reference>
<organism evidence="3 5">
    <name type="scientific">Bifidobacterium eulemuris</name>
    <dbReference type="NCBI Taxonomy" id="1765219"/>
    <lineage>
        <taxon>Bacteria</taxon>
        <taxon>Bacillati</taxon>
        <taxon>Actinomycetota</taxon>
        <taxon>Actinomycetes</taxon>
        <taxon>Bifidobacteriales</taxon>
        <taxon>Bifidobacteriaceae</taxon>
        <taxon>Bifidobacterium</taxon>
    </lineage>
</organism>
<feature type="domain" description="YdbS-like PH" evidence="2">
    <location>
        <begin position="101"/>
        <end position="177"/>
    </location>
</feature>
<accession>A0A261G000</accession>
<evidence type="ECO:0000313" key="5">
    <source>
        <dbReference type="Proteomes" id="UP000216057"/>
    </source>
</evidence>